<gene>
    <name evidence="3" type="ORF">M422DRAFT_249317</name>
</gene>
<evidence type="ECO:0000313" key="3">
    <source>
        <dbReference type="EMBL" id="KIJ47011.1"/>
    </source>
</evidence>
<dbReference type="EMBL" id="KN837104">
    <property type="protein sequence ID" value="KIJ47011.1"/>
    <property type="molecule type" value="Genomic_DNA"/>
</dbReference>
<dbReference type="HOGENOM" id="CLU_041952_0_0_1"/>
<keyword evidence="1" id="KW-0175">Coiled coil</keyword>
<keyword evidence="4" id="KW-1185">Reference proteome</keyword>
<organism evidence="3 4">
    <name type="scientific">Sphaerobolus stellatus (strain SS14)</name>
    <dbReference type="NCBI Taxonomy" id="990650"/>
    <lineage>
        <taxon>Eukaryota</taxon>
        <taxon>Fungi</taxon>
        <taxon>Dikarya</taxon>
        <taxon>Basidiomycota</taxon>
        <taxon>Agaricomycotina</taxon>
        <taxon>Agaricomycetes</taxon>
        <taxon>Phallomycetidae</taxon>
        <taxon>Geastrales</taxon>
        <taxon>Sphaerobolaceae</taxon>
        <taxon>Sphaerobolus</taxon>
    </lineage>
</organism>
<feature type="compositionally biased region" description="Basic and acidic residues" evidence="2">
    <location>
        <begin position="269"/>
        <end position="284"/>
    </location>
</feature>
<evidence type="ECO:0000256" key="1">
    <source>
        <dbReference type="SAM" id="Coils"/>
    </source>
</evidence>
<dbReference type="Proteomes" id="UP000054279">
    <property type="component" value="Unassembled WGS sequence"/>
</dbReference>
<evidence type="ECO:0000256" key="2">
    <source>
        <dbReference type="SAM" id="MobiDB-lite"/>
    </source>
</evidence>
<dbReference type="AlphaFoldDB" id="A0A0C9VI81"/>
<evidence type="ECO:0000313" key="4">
    <source>
        <dbReference type="Proteomes" id="UP000054279"/>
    </source>
</evidence>
<name>A0A0C9VI81_SPHS4</name>
<proteinExistence type="predicted"/>
<accession>A0A0C9VI81</accession>
<reference evidence="3 4" key="1">
    <citation type="submission" date="2014-06" db="EMBL/GenBank/DDBJ databases">
        <title>Evolutionary Origins and Diversification of the Mycorrhizal Mutualists.</title>
        <authorList>
            <consortium name="DOE Joint Genome Institute"/>
            <consortium name="Mycorrhizal Genomics Consortium"/>
            <person name="Kohler A."/>
            <person name="Kuo A."/>
            <person name="Nagy L.G."/>
            <person name="Floudas D."/>
            <person name="Copeland A."/>
            <person name="Barry K.W."/>
            <person name="Cichocki N."/>
            <person name="Veneault-Fourrey C."/>
            <person name="LaButti K."/>
            <person name="Lindquist E.A."/>
            <person name="Lipzen A."/>
            <person name="Lundell T."/>
            <person name="Morin E."/>
            <person name="Murat C."/>
            <person name="Riley R."/>
            <person name="Ohm R."/>
            <person name="Sun H."/>
            <person name="Tunlid A."/>
            <person name="Henrissat B."/>
            <person name="Grigoriev I.V."/>
            <person name="Hibbett D.S."/>
            <person name="Martin F."/>
        </authorList>
    </citation>
    <scope>NUCLEOTIDE SEQUENCE [LARGE SCALE GENOMIC DNA]</scope>
    <source>
        <strain evidence="3 4">SS14</strain>
    </source>
</reference>
<feature type="coiled-coil region" evidence="1">
    <location>
        <begin position="64"/>
        <end position="102"/>
    </location>
</feature>
<feature type="region of interest" description="Disordered" evidence="2">
    <location>
        <begin position="111"/>
        <end position="133"/>
    </location>
</feature>
<feature type="region of interest" description="Disordered" evidence="2">
    <location>
        <begin position="259"/>
        <end position="303"/>
    </location>
</feature>
<protein>
    <submittedName>
        <fullName evidence="3">Uncharacterized protein</fullName>
    </submittedName>
</protein>
<sequence length="303" mass="34507">MEEILVSDPTRTVQGFAPDKKFNAPAPKLVFDDPYEDDEDCLNKVNKYWKAHDKERLQREACYKELLDAEVKAAEQRKADEIAQAKEKAKAEAAMREKEKEKGLEKVKTVEPVKEKEVGPSGSQTEVLSESEEDEDEDKLQSCIYCMKKKIPCVPQTGKKVCVACRKHKMKREFFDKTAWAVIDGSKQVVDTRFMMEVELRATVNLSASDARLLQLLELKSKGIEIPEDLETRILAEHEVIQRTLNEQLEDLTMQMDSIQKGSSGGCTRDQKEGDNEGDRTEGSKKKKKKKVVETEVEESTMQ</sequence>